<dbReference type="AlphaFoldDB" id="A0A0F3NGN7"/>
<proteinExistence type="predicted"/>
<name>A0A0F3NGN7_ANAPH</name>
<accession>A0A0F3NGN7</accession>
<dbReference type="Proteomes" id="UP000033385">
    <property type="component" value="Unassembled WGS sequence"/>
</dbReference>
<dbReference type="EMBL" id="LANW01000001">
    <property type="protein sequence ID" value="KJV66946.1"/>
    <property type="molecule type" value="Genomic_DNA"/>
</dbReference>
<reference evidence="1 2" key="1">
    <citation type="submission" date="2015-01" db="EMBL/GenBank/DDBJ databases">
        <title>Genome Sequencing of Rickettsiales.</title>
        <authorList>
            <person name="Daugherty S.C."/>
            <person name="Su Q."/>
            <person name="Abolude K."/>
            <person name="Beier-Sexton M."/>
            <person name="Carlyon J.A."/>
            <person name="Carter R."/>
            <person name="Day N.P."/>
            <person name="Dumler S.J."/>
            <person name="Dyachenko V."/>
            <person name="Godinez A."/>
            <person name="Kurtti T.J."/>
            <person name="Lichay M."/>
            <person name="Mullins K.E."/>
            <person name="Ott S."/>
            <person name="Pappas-Brown V."/>
            <person name="Paris D.H."/>
            <person name="Patel P."/>
            <person name="Richards A.L."/>
            <person name="Sadzewicz L."/>
            <person name="Sears K."/>
            <person name="Seidman D."/>
            <person name="Sengamalay N."/>
            <person name="Stenos J."/>
            <person name="Tallon L.J."/>
            <person name="Vincent G."/>
            <person name="Fraser C.M."/>
            <person name="Munderloh U."/>
            <person name="Dunning-Hotopp J.C."/>
        </authorList>
    </citation>
    <scope>NUCLEOTIDE SEQUENCE [LARGE SCALE GENOMIC DNA]</scope>
    <source>
        <strain evidence="1 2">ApNP</strain>
    </source>
</reference>
<evidence type="ECO:0000313" key="1">
    <source>
        <dbReference type="EMBL" id="KJV66946.1"/>
    </source>
</evidence>
<organism evidence="1 2">
    <name type="scientific">Anaplasma phagocytophilum str. ApNP</name>
    <dbReference type="NCBI Taxonomy" id="1359153"/>
    <lineage>
        <taxon>Bacteria</taxon>
        <taxon>Pseudomonadati</taxon>
        <taxon>Pseudomonadota</taxon>
        <taxon>Alphaproteobacteria</taxon>
        <taxon>Rickettsiales</taxon>
        <taxon>Anaplasmataceae</taxon>
        <taxon>Anaplasma</taxon>
        <taxon>phagocytophilum group</taxon>
    </lineage>
</organism>
<comment type="caution">
    <text evidence="1">The sequence shown here is derived from an EMBL/GenBank/DDBJ whole genome shotgun (WGS) entry which is preliminary data.</text>
</comment>
<gene>
    <name evidence="1" type="ORF">APHNP_0565</name>
</gene>
<evidence type="ECO:0000313" key="2">
    <source>
        <dbReference type="Proteomes" id="UP000033385"/>
    </source>
</evidence>
<sequence length="77" mass="8944">MVSSTFIEYKTSDYYFFSTVNFGCDGYFLRYCEVAPIESHGEDVIPILYCKDIFPFRKTVVSIPLSMNSEVYQDPTQ</sequence>
<protein>
    <submittedName>
        <fullName evidence="1">Uncharacterized protein</fullName>
    </submittedName>
</protein>
<dbReference type="PATRIC" id="fig|1359153.3.peg.581"/>